<organism evidence="1 2">
    <name type="scientific">Nocardia nova</name>
    <dbReference type="NCBI Taxonomy" id="37330"/>
    <lineage>
        <taxon>Bacteria</taxon>
        <taxon>Bacillati</taxon>
        <taxon>Actinomycetota</taxon>
        <taxon>Actinomycetes</taxon>
        <taxon>Mycobacteriales</taxon>
        <taxon>Nocardiaceae</taxon>
        <taxon>Nocardia</taxon>
    </lineage>
</organism>
<reference evidence="1 2" key="1">
    <citation type="submission" date="2018-02" db="EMBL/GenBank/DDBJ databases">
        <title>8 Nocardia nova and 1 Nocardia cyriacigeorgica strain used for evolution to TMP-SMX.</title>
        <authorList>
            <person name="Mehta H."/>
            <person name="Weng J."/>
            <person name="Shamoo Y."/>
        </authorList>
    </citation>
    <scope>NUCLEOTIDE SEQUENCE [LARGE SCALE GENOMIC DNA]</scope>
    <source>
        <strain evidence="1 2">ATCC 33727</strain>
    </source>
</reference>
<proteinExistence type="predicted"/>
<accession>A0A2T2YSD5</accession>
<protein>
    <submittedName>
        <fullName evidence="1">Uncharacterized protein</fullName>
    </submittedName>
</protein>
<sequence>MTPDPAGPAEPRIDVRLGTLTSQRGPGACSGNVDRLVISLIELSGRGVAGDRRRAPDGAVGSARFFTYRARGFR</sequence>
<dbReference type="EMBL" id="PYHS01000024">
    <property type="protein sequence ID" value="PSR58398.1"/>
    <property type="molecule type" value="Genomic_DNA"/>
</dbReference>
<gene>
    <name evidence="1" type="ORF">C8259_30450</name>
</gene>
<evidence type="ECO:0000313" key="2">
    <source>
        <dbReference type="Proteomes" id="UP000241647"/>
    </source>
</evidence>
<dbReference type="Proteomes" id="UP000241647">
    <property type="component" value="Unassembled WGS sequence"/>
</dbReference>
<evidence type="ECO:0000313" key="1">
    <source>
        <dbReference type="EMBL" id="PSR58398.1"/>
    </source>
</evidence>
<dbReference type="AlphaFoldDB" id="A0A2T2YSD5"/>
<comment type="caution">
    <text evidence="1">The sequence shown here is derived from an EMBL/GenBank/DDBJ whole genome shotgun (WGS) entry which is preliminary data.</text>
</comment>
<name>A0A2T2YSD5_9NOCA</name>